<evidence type="ECO:0000256" key="1">
    <source>
        <dbReference type="HAMAP-Rule" id="MF_00991"/>
    </source>
</evidence>
<dbReference type="NCBIfam" id="TIGR03664">
    <property type="entry name" value="fut_nucase"/>
    <property type="match status" value="1"/>
</dbReference>
<dbReference type="GO" id="GO:0005829">
    <property type="term" value="C:cytosol"/>
    <property type="evidence" value="ECO:0007669"/>
    <property type="project" value="TreeGrafter"/>
</dbReference>
<accession>A0A1I2MS30</accession>
<dbReference type="PANTHER" id="PTHR46832">
    <property type="entry name" value="5'-METHYLTHIOADENOSINE/S-ADENOSYLHOMOCYSTEINE NUCLEOSIDASE"/>
    <property type="match status" value="1"/>
</dbReference>
<evidence type="ECO:0000259" key="3">
    <source>
        <dbReference type="Pfam" id="PF01048"/>
    </source>
</evidence>
<dbReference type="AlphaFoldDB" id="A0A1I2MS30"/>
<dbReference type="SUPFAM" id="SSF53167">
    <property type="entry name" value="Purine and uridine phosphorylases"/>
    <property type="match status" value="1"/>
</dbReference>
<dbReference type="STRING" id="201973.SAMN04488025_10986"/>
<keyword evidence="1" id="KW-0474">Menaquinone biosynthesis</keyword>
<dbReference type="UniPathway" id="UPA00079"/>
<dbReference type="PANTHER" id="PTHR46832:SF2">
    <property type="entry name" value="FUTALOSINE HYDROLASE"/>
    <property type="match status" value="1"/>
</dbReference>
<dbReference type="OrthoDB" id="9788270at2"/>
<dbReference type="InterPro" id="IPR019963">
    <property type="entry name" value="FL_hydrolase_MqnB"/>
</dbReference>
<dbReference type="GO" id="GO:0009116">
    <property type="term" value="P:nucleoside metabolic process"/>
    <property type="evidence" value="ECO:0007669"/>
    <property type="project" value="InterPro"/>
</dbReference>
<dbReference type="GO" id="GO:0008782">
    <property type="term" value="F:adenosylhomocysteine nucleosidase activity"/>
    <property type="evidence" value="ECO:0007669"/>
    <property type="project" value="TreeGrafter"/>
</dbReference>
<keyword evidence="1 4" id="KW-0378">Hydrolase</keyword>
<dbReference type="RefSeq" id="WP_092037372.1">
    <property type="nucleotide sequence ID" value="NZ_FOOK01000009.1"/>
</dbReference>
<dbReference type="GO" id="GO:0008930">
    <property type="term" value="F:methylthioadenosine nucleosidase activity"/>
    <property type="evidence" value="ECO:0007669"/>
    <property type="project" value="TreeGrafter"/>
</dbReference>
<dbReference type="Proteomes" id="UP000198661">
    <property type="component" value="Unassembled WGS sequence"/>
</dbReference>
<reference evidence="4 5" key="1">
    <citation type="submission" date="2016-10" db="EMBL/GenBank/DDBJ databases">
        <authorList>
            <person name="de Groot N.N."/>
        </authorList>
    </citation>
    <scope>NUCLEOTIDE SEQUENCE [LARGE SCALE GENOMIC DNA]</scope>
    <source>
        <strain evidence="4 5">DSM 44945</strain>
    </source>
</reference>
<dbReference type="GO" id="GO:0019284">
    <property type="term" value="P:L-methionine salvage from S-adenosylmethionine"/>
    <property type="evidence" value="ECO:0007669"/>
    <property type="project" value="TreeGrafter"/>
</dbReference>
<organism evidence="4 5">
    <name type="scientific">Planifilum fulgidum</name>
    <dbReference type="NCBI Taxonomy" id="201973"/>
    <lineage>
        <taxon>Bacteria</taxon>
        <taxon>Bacillati</taxon>
        <taxon>Bacillota</taxon>
        <taxon>Bacilli</taxon>
        <taxon>Bacillales</taxon>
        <taxon>Thermoactinomycetaceae</taxon>
        <taxon>Planifilum</taxon>
    </lineage>
</organism>
<protein>
    <recommendedName>
        <fullName evidence="1 2">Futalosine hydrolase</fullName>
        <shortName evidence="1">FL hydrolase</shortName>
        <ecNumber evidence="1 2">3.2.2.26</ecNumber>
    </recommendedName>
    <alternativeName>
        <fullName evidence="1">Futalosine nucleosidase</fullName>
    </alternativeName>
    <alternativeName>
        <fullName evidence="1">Menaquinone biosynthetic enzyme MqnB</fullName>
    </alternativeName>
</protein>
<dbReference type="NCBIfam" id="NF006087">
    <property type="entry name" value="PRK08236.1"/>
    <property type="match status" value="1"/>
</dbReference>
<sequence length="223" mass="22503">MEQGAGNSADGDVLIVTAVEAERNALLRGLGNGSPFDVLAGGVGPAAAAASAAARMARRRYRLAICAGIGGGFPGRAEVGMLVVADEVAAADLGAEAPEGFLPLERLGFGSSRIRTDAERSDRLAEALRGAGLPVVVGPVLTVSCATGTAETAKARAMRVPGAAAEAMEGFGVAVAAQNMGIPFLEIRAVSNPVGPRNRGAWKIEAALERLAEAGAVIREVFG</sequence>
<dbReference type="CDD" id="cd17766">
    <property type="entry name" value="futalosine_nucleosidase_MqnB"/>
    <property type="match status" value="1"/>
</dbReference>
<comment type="function">
    <text evidence="1">Catalyzes the hydrolysis of futalosine (FL) to dehypoxanthine futalosine (DHFL) and hypoxanthine, a step in the biosynthesis of menaquinone (MK, vitamin K2).</text>
</comment>
<dbReference type="GO" id="GO:0009234">
    <property type="term" value="P:menaquinone biosynthetic process"/>
    <property type="evidence" value="ECO:0007669"/>
    <property type="project" value="UniProtKB-UniRule"/>
</dbReference>
<name>A0A1I2MS30_9BACL</name>
<evidence type="ECO:0000313" key="4">
    <source>
        <dbReference type="EMBL" id="SFF94223.1"/>
    </source>
</evidence>
<dbReference type="Pfam" id="PF01048">
    <property type="entry name" value="PNP_UDP_1"/>
    <property type="match status" value="1"/>
</dbReference>
<dbReference type="InterPro" id="IPR035994">
    <property type="entry name" value="Nucleoside_phosphorylase_sf"/>
</dbReference>
<dbReference type="EMBL" id="FOOK01000009">
    <property type="protein sequence ID" value="SFF94223.1"/>
    <property type="molecule type" value="Genomic_DNA"/>
</dbReference>
<dbReference type="InterPro" id="IPR000845">
    <property type="entry name" value="Nucleoside_phosphorylase_d"/>
</dbReference>
<feature type="domain" description="Nucleoside phosphorylase" evidence="3">
    <location>
        <begin position="38"/>
        <end position="216"/>
    </location>
</feature>
<comment type="catalytic activity">
    <reaction evidence="1">
        <text>futalosine + H2O = dehypoxanthine futalosine + hypoxanthine</text>
        <dbReference type="Rhea" id="RHEA:25904"/>
        <dbReference type="ChEBI" id="CHEBI:15377"/>
        <dbReference type="ChEBI" id="CHEBI:17368"/>
        <dbReference type="ChEBI" id="CHEBI:58863"/>
        <dbReference type="ChEBI" id="CHEBI:58864"/>
        <dbReference type="EC" id="3.2.2.26"/>
    </reaction>
</comment>
<evidence type="ECO:0000313" key="5">
    <source>
        <dbReference type="Proteomes" id="UP000198661"/>
    </source>
</evidence>
<dbReference type="Gene3D" id="3.40.50.1580">
    <property type="entry name" value="Nucleoside phosphorylase domain"/>
    <property type="match status" value="1"/>
</dbReference>
<keyword evidence="5" id="KW-1185">Reference proteome</keyword>
<gene>
    <name evidence="1" type="primary">mqnB</name>
    <name evidence="4" type="ORF">SAMN04488025_10986</name>
</gene>
<comment type="similarity">
    <text evidence="1">Belongs to the PNP/UDP phosphorylase family. Futalosine hydrolase subfamily.</text>
</comment>
<dbReference type="HAMAP" id="MF_00991">
    <property type="entry name" value="MqnB"/>
    <property type="match status" value="1"/>
</dbReference>
<comment type="pathway">
    <text evidence="1">Quinol/quinone metabolism; menaquinone biosynthesis.</text>
</comment>
<dbReference type="EC" id="3.2.2.26" evidence="1 2"/>
<proteinExistence type="inferred from homology"/>
<evidence type="ECO:0000256" key="2">
    <source>
        <dbReference type="NCBIfam" id="TIGR03664"/>
    </source>
</evidence>